<dbReference type="PANTHER" id="PTHR42859">
    <property type="entry name" value="OXIDOREDUCTASE"/>
    <property type="match status" value="1"/>
</dbReference>
<dbReference type="PATRIC" id="fig|1538.10.peg.290"/>
<dbReference type="InterPro" id="IPR050294">
    <property type="entry name" value="RnfB_subfamily"/>
</dbReference>
<evidence type="ECO:0000313" key="8">
    <source>
        <dbReference type="Proteomes" id="UP000077407"/>
    </source>
</evidence>
<accession>A0A168RB88</accession>
<dbReference type="OrthoDB" id="9810688at2"/>
<keyword evidence="1" id="KW-0004">4Fe-4S</keyword>
<evidence type="ECO:0000256" key="3">
    <source>
        <dbReference type="ARBA" id="ARBA00022737"/>
    </source>
</evidence>
<keyword evidence="2" id="KW-0479">Metal-binding</keyword>
<evidence type="ECO:0000256" key="2">
    <source>
        <dbReference type="ARBA" id="ARBA00022723"/>
    </source>
</evidence>
<sequence length="190" mass="20349">MNTFVVANPNKCIGCKSCEIACAAAHLDVSILTAGSAGVPFSPRINLIRAEKVTVPIQCRQCDDSPCANVCPVGAIVHQENKIVVKTDLCIGCKICILACPFGAMDMAPQYKSGHKQTQILNVITKEENQNKEVMAAHKCDLCAGRPEGPACVEVCPADAFVIISPEVINNSIKNKRQSNALELLENKSI</sequence>
<dbReference type="PROSITE" id="PS00198">
    <property type="entry name" value="4FE4S_FER_1"/>
    <property type="match status" value="1"/>
</dbReference>
<proteinExistence type="predicted"/>
<evidence type="ECO:0000256" key="1">
    <source>
        <dbReference type="ARBA" id="ARBA00022485"/>
    </source>
</evidence>
<dbReference type="Proteomes" id="UP000077407">
    <property type="component" value="Unassembled WGS sequence"/>
</dbReference>
<feature type="domain" description="4Fe-4S ferredoxin-type" evidence="6">
    <location>
        <begin position="3"/>
        <end position="32"/>
    </location>
</feature>
<gene>
    <name evidence="7" type="primary">hydN_2</name>
    <name evidence="7" type="ORF">WY13_01384</name>
</gene>
<evidence type="ECO:0000256" key="4">
    <source>
        <dbReference type="ARBA" id="ARBA00023004"/>
    </source>
</evidence>
<reference evidence="7 8" key="1">
    <citation type="journal article" date="2015" name="Biotechnol. Bioeng.">
        <title>Genome sequence and phenotypic characterization of Caulobacter segnis.</title>
        <authorList>
            <person name="Patel S."/>
            <person name="Fletcher B."/>
            <person name="Scott D.C."/>
            <person name="Ely B."/>
        </authorList>
    </citation>
    <scope>NUCLEOTIDE SEQUENCE [LARGE SCALE GENOMIC DNA]</scope>
    <source>
        <strain evidence="7 8">ERI-2</strain>
    </source>
</reference>
<dbReference type="EMBL" id="LITT01000011">
    <property type="protein sequence ID" value="OAA90480.1"/>
    <property type="molecule type" value="Genomic_DNA"/>
</dbReference>
<evidence type="ECO:0000256" key="5">
    <source>
        <dbReference type="ARBA" id="ARBA00023014"/>
    </source>
</evidence>
<dbReference type="InterPro" id="IPR017896">
    <property type="entry name" value="4Fe4S_Fe-S-bd"/>
</dbReference>
<evidence type="ECO:0000259" key="6">
    <source>
        <dbReference type="PROSITE" id="PS51379"/>
    </source>
</evidence>
<dbReference type="Pfam" id="PF13237">
    <property type="entry name" value="Fer4_10"/>
    <property type="match status" value="1"/>
</dbReference>
<dbReference type="InterPro" id="IPR017900">
    <property type="entry name" value="4Fe4S_Fe_S_CS"/>
</dbReference>
<evidence type="ECO:0000313" key="7">
    <source>
        <dbReference type="EMBL" id="OAA90480.1"/>
    </source>
</evidence>
<organism evidence="7 8">
    <name type="scientific">Clostridium ljungdahlii</name>
    <dbReference type="NCBI Taxonomy" id="1538"/>
    <lineage>
        <taxon>Bacteria</taxon>
        <taxon>Bacillati</taxon>
        <taxon>Bacillota</taxon>
        <taxon>Clostridia</taxon>
        <taxon>Eubacteriales</taxon>
        <taxon>Clostridiaceae</taxon>
        <taxon>Clostridium</taxon>
    </lineage>
</organism>
<dbReference type="Pfam" id="PF12800">
    <property type="entry name" value="Fer4_4"/>
    <property type="match status" value="1"/>
</dbReference>
<dbReference type="PANTHER" id="PTHR42859:SF17">
    <property type="entry name" value="ELECTRON TRANSPORT PROTEIN HYDN-RELATED"/>
    <property type="match status" value="1"/>
</dbReference>
<keyword evidence="4" id="KW-0408">Iron</keyword>
<protein>
    <submittedName>
        <fullName evidence="7">Electron transport protein HydN</fullName>
    </submittedName>
</protein>
<dbReference type="GO" id="GO:0046872">
    <property type="term" value="F:metal ion binding"/>
    <property type="evidence" value="ECO:0007669"/>
    <property type="project" value="UniProtKB-KW"/>
</dbReference>
<dbReference type="Gene3D" id="3.30.70.20">
    <property type="match status" value="2"/>
</dbReference>
<dbReference type="PROSITE" id="PS51379">
    <property type="entry name" value="4FE4S_FER_2"/>
    <property type="match status" value="2"/>
</dbReference>
<dbReference type="CDD" id="cd10554">
    <property type="entry name" value="HycB_like"/>
    <property type="match status" value="1"/>
</dbReference>
<comment type="caution">
    <text evidence="7">The sequence shown here is derived from an EMBL/GenBank/DDBJ whole genome shotgun (WGS) entry which is preliminary data.</text>
</comment>
<feature type="domain" description="4Fe-4S ferredoxin-type" evidence="6">
    <location>
        <begin position="81"/>
        <end position="110"/>
    </location>
</feature>
<name>A0A168RB88_9CLOT</name>
<dbReference type="AlphaFoldDB" id="A0A168RB88"/>
<dbReference type="RefSeq" id="WP_063554923.1">
    <property type="nucleotide sequence ID" value="NZ_LITT01000011.1"/>
</dbReference>
<dbReference type="SUPFAM" id="SSF54862">
    <property type="entry name" value="4Fe-4S ferredoxins"/>
    <property type="match status" value="1"/>
</dbReference>
<keyword evidence="3" id="KW-0677">Repeat</keyword>
<keyword evidence="5" id="KW-0411">Iron-sulfur</keyword>
<dbReference type="GO" id="GO:0051539">
    <property type="term" value="F:4 iron, 4 sulfur cluster binding"/>
    <property type="evidence" value="ECO:0007669"/>
    <property type="project" value="UniProtKB-KW"/>
</dbReference>